<keyword evidence="2" id="KW-0732">Signal</keyword>
<dbReference type="OrthoDB" id="75433at2759"/>
<dbReference type="SUPFAM" id="SSF50370">
    <property type="entry name" value="Ricin B-like lectins"/>
    <property type="match status" value="1"/>
</dbReference>
<dbReference type="SMART" id="SM00458">
    <property type="entry name" value="RICIN"/>
    <property type="match status" value="1"/>
</dbReference>
<accession>A0A067CG28</accession>
<dbReference type="RefSeq" id="XP_012203561.1">
    <property type="nucleotide sequence ID" value="XM_012348171.1"/>
</dbReference>
<keyword evidence="5" id="KW-1185">Reference proteome</keyword>
<feature type="signal peptide" evidence="2">
    <location>
        <begin position="1"/>
        <end position="16"/>
    </location>
</feature>
<evidence type="ECO:0000313" key="5">
    <source>
        <dbReference type="Proteomes" id="UP000030745"/>
    </source>
</evidence>
<dbReference type="Gene3D" id="2.80.10.50">
    <property type="match status" value="1"/>
</dbReference>
<proteinExistence type="predicted"/>
<dbReference type="KEGG" id="spar:SPRG_09051"/>
<evidence type="ECO:0000313" key="4">
    <source>
        <dbReference type="EMBL" id="KDO25752.1"/>
    </source>
</evidence>
<dbReference type="InterPro" id="IPR035992">
    <property type="entry name" value="Ricin_B-like_lectins"/>
</dbReference>
<protein>
    <recommendedName>
        <fullName evidence="3">Ricin B lectin domain-containing protein</fullName>
    </recommendedName>
</protein>
<feature type="compositionally biased region" description="Low complexity" evidence="1">
    <location>
        <begin position="132"/>
        <end position="144"/>
    </location>
</feature>
<dbReference type="Proteomes" id="UP000030745">
    <property type="component" value="Unassembled WGS sequence"/>
</dbReference>
<organism evidence="4 5">
    <name type="scientific">Saprolegnia parasitica (strain CBS 223.65)</name>
    <dbReference type="NCBI Taxonomy" id="695850"/>
    <lineage>
        <taxon>Eukaryota</taxon>
        <taxon>Sar</taxon>
        <taxon>Stramenopiles</taxon>
        <taxon>Oomycota</taxon>
        <taxon>Saprolegniomycetes</taxon>
        <taxon>Saprolegniales</taxon>
        <taxon>Saprolegniaceae</taxon>
        <taxon>Saprolegnia</taxon>
    </lineage>
</organism>
<feature type="region of interest" description="Disordered" evidence="1">
    <location>
        <begin position="121"/>
        <end position="199"/>
    </location>
</feature>
<sequence>MHTASLVLLLAGAAAAANSTFVFKVDMNVPGVRASRNQDNVLIPCQSNVCVPSGGASLEFCRKACNSEAGQADCAAQCTCNGAKPGFMCAGVCNPAKTADECGSPVFQKCIGQDLVCDRTPPSPAPSPSTTPAPSASPTQAPTPSTSPKPTPSPSSNPSPSPSSNPSPSPSPSPSPNPSPSPSSNPSPSPSPSPASTQRVRFVKLQSPGEAHLIEYYTGVYFGAGQNNANDAFDWDPSIGSIRSVSGNACLDAFLANDKKLYVHTYPCDASNPNQLWIYDDGARQVRHKTHTNMCLDADPSDPDKKVQMYTCAQGNAHQYFEMRPILSRGQ</sequence>
<dbReference type="VEuPathDB" id="FungiDB:SPRG_09051"/>
<dbReference type="AlphaFoldDB" id="A0A067CG28"/>
<reference evidence="4 5" key="1">
    <citation type="journal article" date="2013" name="PLoS Genet.">
        <title>Distinctive expansion of potential virulence genes in the genome of the oomycete fish pathogen Saprolegnia parasitica.</title>
        <authorList>
            <person name="Jiang R.H."/>
            <person name="de Bruijn I."/>
            <person name="Haas B.J."/>
            <person name="Belmonte R."/>
            <person name="Lobach L."/>
            <person name="Christie J."/>
            <person name="van den Ackerveken G."/>
            <person name="Bottin A."/>
            <person name="Bulone V."/>
            <person name="Diaz-Moreno S.M."/>
            <person name="Dumas B."/>
            <person name="Fan L."/>
            <person name="Gaulin E."/>
            <person name="Govers F."/>
            <person name="Grenville-Briggs L.J."/>
            <person name="Horner N.R."/>
            <person name="Levin J.Z."/>
            <person name="Mammella M."/>
            <person name="Meijer H.J."/>
            <person name="Morris P."/>
            <person name="Nusbaum C."/>
            <person name="Oome S."/>
            <person name="Phillips A.J."/>
            <person name="van Rooyen D."/>
            <person name="Rzeszutek E."/>
            <person name="Saraiva M."/>
            <person name="Secombes C.J."/>
            <person name="Seidl M.F."/>
            <person name="Snel B."/>
            <person name="Stassen J.H."/>
            <person name="Sykes S."/>
            <person name="Tripathy S."/>
            <person name="van den Berg H."/>
            <person name="Vega-Arreguin J.C."/>
            <person name="Wawra S."/>
            <person name="Young S.K."/>
            <person name="Zeng Q."/>
            <person name="Dieguez-Uribeondo J."/>
            <person name="Russ C."/>
            <person name="Tyler B.M."/>
            <person name="van West P."/>
        </authorList>
    </citation>
    <scope>NUCLEOTIDE SEQUENCE [LARGE SCALE GENOMIC DNA]</scope>
    <source>
        <strain evidence="4 5">CBS 223.65</strain>
    </source>
</reference>
<dbReference type="InterPro" id="IPR000772">
    <property type="entry name" value="Ricin_B_lectin"/>
</dbReference>
<dbReference type="GeneID" id="24131249"/>
<dbReference type="PANTHER" id="PTHR48148">
    <property type="entry name" value="KERATINOCYTE PROLINE-RICH PROTEIN"/>
    <property type="match status" value="1"/>
</dbReference>
<evidence type="ECO:0000256" key="1">
    <source>
        <dbReference type="SAM" id="MobiDB-lite"/>
    </source>
</evidence>
<evidence type="ECO:0000259" key="3">
    <source>
        <dbReference type="SMART" id="SM00458"/>
    </source>
</evidence>
<feature type="domain" description="Ricin B lectin" evidence="3">
    <location>
        <begin position="200"/>
        <end position="322"/>
    </location>
</feature>
<gene>
    <name evidence="4" type="ORF">SPRG_09051</name>
</gene>
<dbReference type="EMBL" id="KK583229">
    <property type="protein sequence ID" value="KDO25752.1"/>
    <property type="molecule type" value="Genomic_DNA"/>
</dbReference>
<feature type="chain" id="PRO_5001634521" description="Ricin B lectin domain-containing protein" evidence="2">
    <location>
        <begin position="17"/>
        <end position="331"/>
    </location>
</feature>
<dbReference type="PROSITE" id="PS50231">
    <property type="entry name" value="RICIN_B_LECTIN"/>
    <property type="match status" value="1"/>
</dbReference>
<dbReference type="PANTHER" id="PTHR48148:SF2">
    <property type="entry name" value="PA14 DOMAIN-CONTAINING PROTEIN"/>
    <property type="match status" value="1"/>
</dbReference>
<feature type="compositionally biased region" description="Pro residues" evidence="1">
    <location>
        <begin position="121"/>
        <end position="131"/>
    </location>
</feature>
<evidence type="ECO:0000256" key="2">
    <source>
        <dbReference type="SAM" id="SignalP"/>
    </source>
</evidence>
<name>A0A067CG28_SAPPC</name>
<dbReference type="Pfam" id="PF00652">
    <property type="entry name" value="Ricin_B_lectin"/>
    <property type="match status" value="1"/>
</dbReference>
<feature type="compositionally biased region" description="Pro residues" evidence="1">
    <location>
        <begin position="145"/>
        <end position="193"/>
    </location>
</feature>